<evidence type="ECO:0000256" key="5">
    <source>
        <dbReference type="SAM" id="Phobius"/>
    </source>
</evidence>
<sequence length="435" mass="47158">VNIEIAVSKNRVIQIICLIFAGEIIFGLPFHTARFFRPTFLDVFNFSNTYLGDIFAVYGLTAMLSYFAGGMIADRISARALMSISLILTACGGLYMSTIPGEIGMMILYGYWGITTIFLFWAAMIKATKDWGGDLSQGKAFGLLDGGRGLVAIVVSVVAIAILADYLPSNTNQATDMERLNGFRSVILLYSAATGITGILIWLLIPGSIGKATKSSEKNIFSGLTKVLNNRLVWSQAGIIICAYSTYKGLDNFSLYAFQVLGKNEVEAAQLFTYGSLTRPIAAVFAGILADRFLGSRVILIMFAILIASFGFLAIGTTTAGLIGIIYTNIFVSFFAVFALRGIYFALLQETKTQREITGTTVGIVSFMGFTPEIFFGPISGRILDAAPGIQGHHNYFLFLTGISVVGLCVAMLLIKLNKLSSTRKTVLINQNKVE</sequence>
<dbReference type="GO" id="GO:0016020">
    <property type="term" value="C:membrane"/>
    <property type="evidence" value="ECO:0007669"/>
    <property type="project" value="UniProtKB-ARBA"/>
</dbReference>
<keyword evidence="3 5" id="KW-1133">Transmembrane helix</keyword>
<keyword evidence="4 5" id="KW-0472">Membrane</keyword>
<feature type="transmembrane region" description="Helical" evidence="5">
    <location>
        <begin position="103"/>
        <end position="125"/>
    </location>
</feature>
<feature type="transmembrane region" description="Helical" evidence="5">
    <location>
        <begin position="298"/>
        <end position="316"/>
    </location>
</feature>
<organism evidence="7">
    <name type="scientific">marine metagenome</name>
    <dbReference type="NCBI Taxonomy" id="408172"/>
    <lineage>
        <taxon>unclassified sequences</taxon>
        <taxon>metagenomes</taxon>
        <taxon>ecological metagenomes</taxon>
    </lineage>
</organism>
<protein>
    <recommendedName>
        <fullName evidence="6">Major facilitator superfamily (MFS) profile domain-containing protein</fullName>
    </recommendedName>
</protein>
<feature type="domain" description="Major facilitator superfamily (MFS) profile" evidence="6">
    <location>
        <begin position="15"/>
        <end position="419"/>
    </location>
</feature>
<feature type="non-terminal residue" evidence="7">
    <location>
        <position position="1"/>
    </location>
</feature>
<evidence type="ECO:0000313" key="7">
    <source>
        <dbReference type="EMBL" id="SUZ77129.1"/>
    </source>
</evidence>
<dbReference type="InterPro" id="IPR011701">
    <property type="entry name" value="MFS"/>
</dbReference>
<dbReference type="GO" id="GO:0012505">
    <property type="term" value="C:endomembrane system"/>
    <property type="evidence" value="ECO:0007669"/>
    <property type="project" value="UniProtKB-SubCell"/>
</dbReference>
<dbReference type="AlphaFoldDB" id="A0A381QFG5"/>
<evidence type="ECO:0000256" key="2">
    <source>
        <dbReference type="ARBA" id="ARBA00022692"/>
    </source>
</evidence>
<dbReference type="CDD" id="cd06174">
    <property type="entry name" value="MFS"/>
    <property type="match status" value="1"/>
</dbReference>
<feature type="transmembrane region" description="Helical" evidence="5">
    <location>
        <begin position="187"/>
        <end position="205"/>
    </location>
</feature>
<comment type="subcellular location">
    <subcellularLocation>
        <location evidence="1">Endomembrane system</location>
        <topology evidence="1">Multi-pass membrane protein</topology>
    </subcellularLocation>
</comment>
<gene>
    <name evidence="7" type="ORF">METZ01_LOCUS29983</name>
</gene>
<feature type="transmembrane region" description="Helical" evidence="5">
    <location>
        <begin position="146"/>
        <end position="167"/>
    </location>
</feature>
<evidence type="ECO:0000256" key="3">
    <source>
        <dbReference type="ARBA" id="ARBA00022989"/>
    </source>
</evidence>
<dbReference type="GO" id="GO:0035435">
    <property type="term" value="P:phosphate ion transmembrane transport"/>
    <property type="evidence" value="ECO:0007669"/>
    <property type="project" value="TreeGrafter"/>
</dbReference>
<feature type="transmembrane region" description="Helical" evidence="5">
    <location>
        <begin position="357"/>
        <end position="376"/>
    </location>
</feature>
<dbReference type="SUPFAM" id="SSF103473">
    <property type="entry name" value="MFS general substrate transporter"/>
    <property type="match status" value="1"/>
</dbReference>
<dbReference type="Pfam" id="PF07690">
    <property type="entry name" value="MFS_1"/>
    <property type="match status" value="1"/>
</dbReference>
<feature type="transmembrane region" description="Helical" evidence="5">
    <location>
        <begin position="396"/>
        <end position="415"/>
    </location>
</feature>
<dbReference type="PROSITE" id="PS50850">
    <property type="entry name" value="MFS"/>
    <property type="match status" value="1"/>
</dbReference>
<evidence type="ECO:0000259" key="6">
    <source>
        <dbReference type="PROSITE" id="PS50850"/>
    </source>
</evidence>
<feature type="transmembrane region" description="Helical" evidence="5">
    <location>
        <begin position="12"/>
        <end position="30"/>
    </location>
</feature>
<dbReference type="InterPro" id="IPR051337">
    <property type="entry name" value="OPA_Antiporter"/>
</dbReference>
<dbReference type="InterPro" id="IPR036259">
    <property type="entry name" value="MFS_trans_sf"/>
</dbReference>
<dbReference type="PANTHER" id="PTHR43826">
    <property type="entry name" value="GLUCOSE-6-PHOSPHATE EXCHANGER SLC37A4"/>
    <property type="match status" value="1"/>
</dbReference>
<reference evidence="7" key="1">
    <citation type="submission" date="2018-05" db="EMBL/GenBank/DDBJ databases">
        <authorList>
            <person name="Lanie J.A."/>
            <person name="Ng W.-L."/>
            <person name="Kazmierczak K.M."/>
            <person name="Andrzejewski T.M."/>
            <person name="Davidsen T.M."/>
            <person name="Wayne K.J."/>
            <person name="Tettelin H."/>
            <person name="Glass J.I."/>
            <person name="Rusch D."/>
            <person name="Podicherti R."/>
            <person name="Tsui H.-C.T."/>
            <person name="Winkler M.E."/>
        </authorList>
    </citation>
    <scope>NUCLEOTIDE SEQUENCE</scope>
</reference>
<dbReference type="InterPro" id="IPR020846">
    <property type="entry name" value="MFS_dom"/>
</dbReference>
<dbReference type="Gene3D" id="1.20.1250.20">
    <property type="entry name" value="MFS general substrate transporter like domains"/>
    <property type="match status" value="2"/>
</dbReference>
<dbReference type="EMBL" id="UINC01001305">
    <property type="protein sequence ID" value="SUZ77129.1"/>
    <property type="molecule type" value="Genomic_DNA"/>
</dbReference>
<name>A0A381QFG5_9ZZZZ</name>
<evidence type="ECO:0000256" key="1">
    <source>
        <dbReference type="ARBA" id="ARBA00004127"/>
    </source>
</evidence>
<proteinExistence type="predicted"/>
<feature type="transmembrane region" description="Helical" evidence="5">
    <location>
        <begin position="322"/>
        <end position="345"/>
    </location>
</feature>
<keyword evidence="2 5" id="KW-0812">Transmembrane</keyword>
<feature type="transmembrane region" description="Helical" evidence="5">
    <location>
        <begin position="50"/>
        <end position="68"/>
    </location>
</feature>
<dbReference type="PANTHER" id="PTHR43826:SF3">
    <property type="entry name" value="GLUCOSE-6-PHOSPHATE EXCHANGER SLC37A4"/>
    <property type="match status" value="1"/>
</dbReference>
<evidence type="ECO:0000256" key="4">
    <source>
        <dbReference type="ARBA" id="ARBA00023136"/>
    </source>
</evidence>
<feature type="transmembrane region" description="Helical" evidence="5">
    <location>
        <begin position="80"/>
        <end position="97"/>
    </location>
</feature>
<accession>A0A381QFG5</accession>
<dbReference type="GO" id="GO:0061513">
    <property type="term" value="F:glucose 6-phosphate:phosphate antiporter activity"/>
    <property type="evidence" value="ECO:0007669"/>
    <property type="project" value="TreeGrafter"/>
</dbReference>